<reference evidence="3" key="1">
    <citation type="journal article" date="2020" name="bioRxiv">
        <title>Chromosome-level reference genome of the European wasp spider Argiope bruennichi: a resource for studies on range expansion and evolutionary adaptation.</title>
        <authorList>
            <person name="Sheffer M.M."/>
            <person name="Hoppe A."/>
            <person name="Krehenwinkel H."/>
            <person name="Uhl G."/>
            <person name="Kuss A.W."/>
            <person name="Jensen L."/>
            <person name="Jensen C."/>
            <person name="Gillespie R.G."/>
            <person name="Hoff K.J."/>
            <person name="Prost S."/>
        </authorList>
    </citation>
    <scope>NUCLEOTIDE SEQUENCE</scope>
</reference>
<dbReference type="EMBL" id="JABXBU010000011">
    <property type="protein sequence ID" value="KAF8790207.1"/>
    <property type="molecule type" value="Genomic_DNA"/>
</dbReference>
<dbReference type="Proteomes" id="UP000807504">
    <property type="component" value="Unassembled WGS sequence"/>
</dbReference>
<evidence type="ECO:0000256" key="1">
    <source>
        <dbReference type="SAM" id="MobiDB-lite"/>
    </source>
</evidence>
<evidence type="ECO:0000313" key="4">
    <source>
        <dbReference type="Proteomes" id="UP000807504"/>
    </source>
</evidence>
<dbReference type="InterPro" id="IPR053076">
    <property type="entry name" value="WW_domain_protein"/>
</dbReference>
<feature type="compositionally biased region" description="Basic and acidic residues" evidence="1">
    <location>
        <begin position="332"/>
        <end position="349"/>
    </location>
</feature>
<dbReference type="PANTHER" id="PTHR46697:SF1">
    <property type="entry name" value="FORMIN-BINDING PROTEIN 4"/>
    <property type="match status" value="1"/>
</dbReference>
<proteinExistence type="predicted"/>
<feature type="region of interest" description="Disordered" evidence="1">
    <location>
        <begin position="448"/>
        <end position="514"/>
    </location>
</feature>
<organism evidence="3 4">
    <name type="scientific">Argiope bruennichi</name>
    <name type="common">Wasp spider</name>
    <name type="synonym">Aranea bruennichi</name>
    <dbReference type="NCBI Taxonomy" id="94029"/>
    <lineage>
        <taxon>Eukaryota</taxon>
        <taxon>Metazoa</taxon>
        <taxon>Ecdysozoa</taxon>
        <taxon>Arthropoda</taxon>
        <taxon>Chelicerata</taxon>
        <taxon>Arachnida</taxon>
        <taxon>Araneae</taxon>
        <taxon>Araneomorphae</taxon>
        <taxon>Entelegynae</taxon>
        <taxon>Araneoidea</taxon>
        <taxon>Araneidae</taxon>
        <taxon>Argiope</taxon>
    </lineage>
</organism>
<dbReference type="AlphaFoldDB" id="A0A8T0FFY3"/>
<feature type="region of interest" description="Disordered" evidence="1">
    <location>
        <begin position="315"/>
        <end position="373"/>
    </location>
</feature>
<protein>
    <submittedName>
        <fullName evidence="3">Formin-binding protein 4 like protein</fullName>
    </submittedName>
</protein>
<dbReference type="InterPro" id="IPR001202">
    <property type="entry name" value="WW_dom"/>
</dbReference>
<dbReference type="SMART" id="SM00456">
    <property type="entry name" value="WW"/>
    <property type="match status" value="1"/>
</dbReference>
<feature type="region of interest" description="Disordered" evidence="1">
    <location>
        <begin position="1"/>
        <end position="62"/>
    </location>
</feature>
<feature type="region of interest" description="Disordered" evidence="1">
    <location>
        <begin position="180"/>
        <end position="200"/>
    </location>
</feature>
<reference evidence="3" key="2">
    <citation type="submission" date="2020-06" db="EMBL/GenBank/DDBJ databases">
        <authorList>
            <person name="Sheffer M."/>
        </authorList>
    </citation>
    <scope>NUCLEOTIDE SEQUENCE</scope>
</reference>
<feature type="region of interest" description="Disordered" evidence="1">
    <location>
        <begin position="249"/>
        <end position="293"/>
    </location>
</feature>
<gene>
    <name evidence="3" type="ORF">HNY73_005267</name>
</gene>
<evidence type="ECO:0000313" key="3">
    <source>
        <dbReference type="EMBL" id="KAF8790207.1"/>
    </source>
</evidence>
<keyword evidence="4" id="KW-1185">Reference proteome</keyword>
<feature type="compositionally biased region" description="Low complexity" evidence="1">
    <location>
        <begin position="215"/>
        <end position="224"/>
    </location>
</feature>
<dbReference type="Gene3D" id="2.20.70.10">
    <property type="match status" value="1"/>
</dbReference>
<comment type="caution">
    <text evidence="3">The sequence shown here is derived from an EMBL/GenBank/DDBJ whole genome shotgun (WGS) entry which is preliminary data.</text>
</comment>
<dbReference type="PROSITE" id="PS50020">
    <property type="entry name" value="WW_DOMAIN_2"/>
    <property type="match status" value="1"/>
</dbReference>
<feature type="domain" description="WW" evidence="2">
    <location>
        <begin position="135"/>
        <end position="164"/>
    </location>
</feature>
<accession>A0A8T0FFY3</accession>
<dbReference type="PANTHER" id="PTHR46697">
    <property type="entry name" value="FORMIN-BINDING PROTEIN 4"/>
    <property type="match status" value="1"/>
</dbReference>
<evidence type="ECO:0000259" key="2">
    <source>
        <dbReference type="PROSITE" id="PS50020"/>
    </source>
</evidence>
<dbReference type="Pfam" id="PF00397">
    <property type="entry name" value="WW"/>
    <property type="match status" value="1"/>
</dbReference>
<sequence>MWKKLKGGRRQILQLEEKKRPKDSSKSKVKSLIHYSDSDDDSKKSNESESSSSSTAQTKNAAPLESQIADFFKEIDALSVPEEILKDTDKITSTCKTENVKDHTPKTCSSDAAVHLQASTYREDSHSVAPNTYCPWQEICDSSTGYNYYWNVQTNEVTWDCPPEYAAYVRSFNEVTEKAIPASQNDKNTDGTEKKKKNNIVVPEGAIIPISYFGDSSSSDNSSDSESEATNKNTKFEKLYEINKNKTVEKVDSTSKSNEAEVSEVKGPSFPHCYQFPHSESVKKETDSQMTISQNPVSEVVKIDSSLPLKTLNDITETPSQSILDELPAESSTHEASWKNSLKDAEKKSVQLNEKAGDESPDSSVNKEENSLSHNAYQVINNTYKSSKKAFVKSASPVSDVPNTSKNMVESTTSVGILQEAGVMKHDDAYGKTGVLHVIIDNSSGSRWILQCSPPPPPPDTPPPLPHTPPPESPPPPPKSPPPQPKSHPMPPPDSTETLREPEDMDIENSNDSSSFLFVTNRRIIDGKERGVDNKEGSTYYVNMAKIQLGLGLKKKNLPSLVEKWQKIKEEQIREDSIND</sequence>
<dbReference type="CDD" id="cd00201">
    <property type="entry name" value="WW"/>
    <property type="match status" value="1"/>
</dbReference>
<feature type="region of interest" description="Disordered" evidence="1">
    <location>
        <begin position="212"/>
        <end position="232"/>
    </location>
</feature>
<name>A0A8T0FFY3_ARGBR</name>
<feature type="compositionally biased region" description="Pro residues" evidence="1">
    <location>
        <begin position="453"/>
        <end position="494"/>
    </location>
</feature>
<feature type="compositionally biased region" description="Basic and acidic residues" evidence="1">
    <location>
        <begin position="15"/>
        <end position="26"/>
    </location>
</feature>